<keyword evidence="3" id="KW-1185">Reference proteome</keyword>
<evidence type="ECO:0000313" key="3">
    <source>
        <dbReference type="Proteomes" id="UP000297535"/>
    </source>
</evidence>
<sequence length="63" mass="6746">MVHHPRIATAVPCRLGRKVVLSSPRSAHRQRSGSETGQDPGGTSAFSLLIGLAGLLSERRRRG</sequence>
<dbReference type="EMBL" id="SRLB01000002">
    <property type="protein sequence ID" value="TGE01964.1"/>
    <property type="molecule type" value="Genomic_DNA"/>
</dbReference>
<proteinExistence type="predicted"/>
<evidence type="ECO:0000256" key="1">
    <source>
        <dbReference type="SAM" id="MobiDB-lite"/>
    </source>
</evidence>
<comment type="caution">
    <text evidence="2">The sequence shown here is derived from an EMBL/GenBank/DDBJ whole genome shotgun (WGS) entry which is preliminary data.</text>
</comment>
<reference evidence="2 3" key="1">
    <citation type="submission" date="2019-04" db="EMBL/GenBank/DDBJ databases">
        <authorList>
            <person name="Feng G."/>
            <person name="Zhu H."/>
        </authorList>
    </citation>
    <scope>NUCLEOTIDE SEQUENCE [LARGE SCALE GENOMIC DNA]</scope>
    <source>
        <strain evidence="2 3">6HR-1</strain>
    </source>
</reference>
<evidence type="ECO:0000313" key="2">
    <source>
        <dbReference type="EMBL" id="TGE01964.1"/>
    </source>
</evidence>
<dbReference type="NCBIfam" id="TIGR03382">
    <property type="entry name" value="GC_trans_RRR"/>
    <property type="match status" value="1"/>
</dbReference>
<gene>
    <name evidence="2" type="ORF">EU555_04680</name>
</gene>
<accession>A0A4Z0NXB1</accession>
<protein>
    <submittedName>
        <fullName evidence="2">Uncharacterized protein</fullName>
    </submittedName>
</protein>
<feature type="region of interest" description="Disordered" evidence="1">
    <location>
        <begin position="21"/>
        <end position="45"/>
    </location>
</feature>
<name>A0A4Z0NXB1_9HYPH</name>
<dbReference type="InterPro" id="IPR017756">
    <property type="entry name" value="TM_Gly-Cys-Arg_CS"/>
</dbReference>
<dbReference type="AlphaFoldDB" id="A0A4Z0NXB1"/>
<dbReference type="Proteomes" id="UP000297535">
    <property type="component" value="Unassembled WGS sequence"/>
</dbReference>
<organism evidence="2 3">
    <name type="scientific">Methylobacterium nonmethylotrophicum</name>
    <dbReference type="NCBI Taxonomy" id="1141884"/>
    <lineage>
        <taxon>Bacteria</taxon>
        <taxon>Pseudomonadati</taxon>
        <taxon>Pseudomonadota</taxon>
        <taxon>Alphaproteobacteria</taxon>
        <taxon>Hyphomicrobiales</taxon>
        <taxon>Methylobacteriaceae</taxon>
        <taxon>Methylobacterium</taxon>
    </lineage>
</organism>